<feature type="domain" description="BED-type" evidence="10">
    <location>
        <begin position="77"/>
        <end position="118"/>
    </location>
</feature>
<dbReference type="SUPFAM" id="SSF53098">
    <property type="entry name" value="Ribonuclease H-like"/>
    <property type="match status" value="1"/>
</dbReference>
<dbReference type="Pfam" id="PF05699">
    <property type="entry name" value="Dimer_Tnp_hAT"/>
    <property type="match status" value="1"/>
</dbReference>
<feature type="domain" description="hAT-like transposase RNase-H fold" evidence="12">
    <location>
        <begin position="446"/>
        <end position="526"/>
    </location>
</feature>
<evidence type="ECO:0000259" key="10">
    <source>
        <dbReference type="Pfam" id="PF02892"/>
    </source>
</evidence>
<keyword evidence="9" id="KW-0539">Nucleus</keyword>
<keyword evidence="8" id="KW-0804">Transcription</keyword>
<dbReference type="Pfam" id="PF14372">
    <property type="entry name" value="hAT-like_RNase-H"/>
    <property type="match status" value="1"/>
</dbReference>
<evidence type="ECO:0000256" key="3">
    <source>
        <dbReference type="ARBA" id="ARBA00022723"/>
    </source>
</evidence>
<dbReference type="AlphaFoldDB" id="A0ABD2YZH2"/>
<evidence type="ECO:0000256" key="9">
    <source>
        <dbReference type="ARBA" id="ARBA00023242"/>
    </source>
</evidence>
<dbReference type="PANTHER" id="PTHR46481:SF7">
    <property type="entry name" value="ZINC FINGER BED DOMAIN-CONTAINING PROTEIN RICESLEEPER 2-LIKE"/>
    <property type="match status" value="1"/>
</dbReference>
<keyword evidence="4" id="KW-0863">Zinc-finger</keyword>
<dbReference type="Pfam" id="PF02892">
    <property type="entry name" value="zf-BED"/>
    <property type="match status" value="1"/>
</dbReference>
<feature type="domain" description="HAT C-terminal dimerisation" evidence="11">
    <location>
        <begin position="583"/>
        <end position="663"/>
    </location>
</feature>
<name>A0ABD2YZH2_9GENT</name>
<evidence type="ECO:0000256" key="6">
    <source>
        <dbReference type="ARBA" id="ARBA00023015"/>
    </source>
</evidence>
<sequence>MNFQGGTVSGKSNSANVMDWSGNNAYKTLKDIEPKSVTMMDATIIPSIDPIDIGLGSSDKGTVVLTGKPRKKTMTSVYLKYFETAPDGKTRRCKFCGQSYSIATATGNLGRHLSNRHPGYDKVEDLSNPATYPHPVTVAKKPPPQVKTAQMELDHLNWLLVNWLILASLPPSTVEEKWLANSFKFLNPSIQLWTGERFRAVLREVFRSMQEDVRVVIDQVSSKVSITLDFWTSYQQILYMSINCQWIDENWSFQKVLLDICHIPCPCGGTEIYHTLLKVLKFYNIDNRVLSCTHNNSENALLACHTLKDDMDGQKMSPFFYVPCAAYTLNTIINDGLRSTKSIISKIREFVLEMNTSTQISEDFLQFSAAYQEGNWKFPLDTSARWSGNYQMLDIARKAGKSMETIIRKYEEPLGSRVLLSSPEKNAVNIMHAYLEPFYKTINNICTTKVLTIGLVLFFMDHILEMIAACRDSRHNPDWLKGAAEQMAIKARNYNDQISDAFTYMTAILDPRIKVDLIPDSLNSENYLEEARTHFMRDYSTSHFQSVTSSYAAQELEDGGTVSFAEEIARKKRRASMSSATDELTQYLSEPPAPISTDVLEWWKVNSSRYPRLSMMARDFLAVQATAIAPEDLFCSKGDEIDRQRFSTSHDSTQPLHCINSWMQSGMKLKYKSTEIDCERLMELAASSAAENSSTGLDKKQK</sequence>
<comment type="caution">
    <text evidence="13">The sequence shown here is derived from an EMBL/GenBank/DDBJ whole genome shotgun (WGS) entry which is preliminary data.</text>
</comment>
<dbReference type="PANTHER" id="PTHR46481">
    <property type="entry name" value="ZINC FINGER BED DOMAIN-CONTAINING PROTEIN 4"/>
    <property type="match status" value="1"/>
</dbReference>
<dbReference type="Proteomes" id="UP001630127">
    <property type="component" value="Unassembled WGS sequence"/>
</dbReference>
<evidence type="ECO:0000313" key="13">
    <source>
        <dbReference type="EMBL" id="KAL3512299.1"/>
    </source>
</evidence>
<keyword evidence="7" id="KW-0238">DNA-binding</keyword>
<evidence type="ECO:0000256" key="5">
    <source>
        <dbReference type="ARBA" id="ARBA00022833"/>
    </source>
</evidence>
<evidence type="ECO:0000256" key="2">
    <source>
        <dbReference type="ARBA" id="ARBA00011738"/>
    </source>
</evidence>
<comment type="subcellular location">
    <subcellularLocation>
        <location evidence="1">Nucleus</location>
    </subcellularLocation>
</comment>
<dbReference type="GO" id="GO:0005634">
    <property type="term" value="C:nucleus"/>
    <property type="evidence" value="ECO:0007669"/>
    <property type="project" value="UniProtKB-SubCell"/>
</dbReference>
<keyword evidence="14" id="KW-1185">Reference proteome</keyword>
<evidence type="ECO:0000259" key="12">
    <source>
        <dbReference type="Pfam" id="PF14372"/>
    </source>
</evidence>
<dbReference type="SMART" id="SM00614">
    <property type="entry name" value="ZnF_BED"/>
    <property type="match status" value="1"/>
</dbReference>
<keyword evidence="5" id="KW-0862">Zinc</keyword>
<protein>
    <submittedName>
        <fullName evidence="13">Uncharacterized protein</fullName>
    </submittedName>
</protein>
<evidence type="ECO:0000313" key="14">
    <source>
        <dbReference type="Proteomes" id="UP001630127"/>
    </source>
</evidence>
<evidence type="ECO:0000256" key="8">
    <source>
        <dbReference type="ARBA" id="ARBA00023163"/>
    </source>
</evidence>
<keyword evidence="3" id="KW-0479">Metal-binding</keyword>
<organism evidence="13 14">
    <name type="scientific">Cinchona calisaya</name>
    <dbReference type="NCBI Taxonomy" id="153742"/>
    <lineage>
        <taxon>Eukaryota</taxon>
        <taxon>Viridiplantae</taxon>
        <taxon>Streptophyta</taxon>
        <taxon>Embryophyta</taxon>
        <taxon>Tracheophyta</taxon>
        <taxon>Spermatophyta</taxon>
        <taxon>Magnoliopsida</taxon>
        <taxon>eudicotyledons</taxon>
        <taxon>Gunneridae</taxon>
        <taxon>Pentapetalae</taxon>
        <taxon>asterids</taxon>
        <taxon>lamiids</taxon>
        <taxon>Gentianales</taxon>
        <taxon>Rubiaceae</taxon>
        <taxon>Cinchonoideae</taxon>
        <taxon>Cinchoneae</taxon>
        <taxon>Cinchona</taxon>
    </lineage>
</organism>
<reference evidence="13 14" key="1">
    <citation type="submission" date="2024-11" db="EMBL/GenBank/DDBJ databases">
        <title>A near-complete genome assembly of Cinchona calisaya.</title>
        <authorList>
            <person name="Lian D.C."/>
            <person name="Zhao X.W."/>
            <person name="Wei L."/>
        </authorList>
    </citation>
    <scope>NUCLEOTIDE SEQUENCE [LARGE SCALE GENOMIC DNA]</scope>
    <source>
        <tissue evidence="13">Nenye</tissue>
    </source>
</reference>
<dbReference type="InterPro" id="IPR025525">
    <property type="entry name" value="hAT-like_transposase_RNase-H"/>
</dbReference>
<evidence type="ECO:0000259" key="11">
    <source>
        <dbReference type="Pfam" id="PF05699"/>
    </source>
</evidence>
<dbReference type="GO" id="GO:0003677">
    <property type="term" value="F:DNA binding"/>
    <property type="evidence" value="ECO:0007669"/>
    <property type="project" value="UniProtKB-KW"/>
</dbReference>
<evidence type="ECO:0000256" key="7">
    <source>
        <dbReference type="ARBA" id="ARBA00023125"/>
    </source>
</evidence>
<comment type="subunit">
    <text evidence="2">Homodimer.</text>
</comment>
<dbReference type="InterPro" id="IPR008906">
    <property type="entry name" value="HATC_C_dom"/>
</dbReference>
<dbReference type="InterPro" id="IPR003656">
    <property type="entry name" value="Znf_BED"/>
</dbReference>
<dbReference type="InterPro" id="IPR012337">
    <property type="entry name" value="RNaseH-like_sf"/>
</dbReference>
<dbReference type="EMBL" id="JBJUIK010000011">
    <property type="protein sequence ID" value="KAL3512299.1"/>
    <property type="molecule type" value="Genomic_DNA"/>
</dbReference>
<accession>A0ABD2YZH2</accession>
<dbReference type="InterPro" id="IPR052035">
    <property type="entry name" value="ZnF_BED_domain_contain"/>
</dbReference>
<dbReference type="GO" id="GO:0008270">
    <property type="term" value="F:zinc ion binding"/>
    <property type="evidence" value="ECO:0007669"/>
    <property type="project" value="UniProtKB-KW"/>
</dbReference>
<gene>
    <name evidence="13" type="ORF">ACH5RR_025016</name>
</gene>
<evidence type="ECO:0000256" key="4">
    <source>
        <dbReference type="ARBA" id="ARBA00022771"/>
    </source>
</evidence>
<evidence type="ECO:0000256" key="1">
    <source>
        <dbReference type="ARBA" id="ARBA00004123"/>
    </source>
</evidence>
<proteinExistence type="predicted"/>
<keyword evidence="6" id="KW-0805">Transcription regulation</keyword>